<dbReference type="PANTHER" id="PTHR33067">
    <property type="entry name" value="RNA-DIRECTED DNA POLYMERASE-RELATED"/>
    <property type="match status" value="1"/>
</dbReference>
<proteinExistence type="predicted"/>
<feature type="compositionally biased region" description="Polar residues" evidence="1">
    <location>
        <begin position="122"/>
        <end position="136"/>
    </location>
</feature>
<evidence type="ECO:0000256" key="1">
    <source>
        <dbReference type="SAM" id="MobiDB-lite"/>
    </source>
</evidence>
<dbReference type="OMA" id="QIPRYER"/>
<feature type="region of interest" description="Disordered" evidence="1">
    <location>
        <begin position="264"/>
        <end position="325"/>
    </location>
</feature>
<evidence type="ECO:0000313" key="3">
    <source>
        <dbReference type="Proteomes" id="UP000075243"/>
    </source>
</evidence>
<gene>
    <name evidence="2" type="ORF">KK1_047952</name>
</gene>
<dbReference type="Gene3D" id="2.40.70.10">
    <property type="entry name" value="Acid Proteases"/>
    <property type="match status" value="1"/>
</dbReference>
<dbReference type="Gramene" id="C.cajan_44952.t">
    <property type="protein sequence ID" value="C.cajan_44952.t"/>
    <property type="gene ID" value="C.cajan_44952"/>
</dbReference>
<protein>
    <recommendedName>
        <fullName evidence="4">Retrotransposon gag domain-containing protein</fullName>
    </recommendedName>
</protein>
<dbReference type="PANTHER" id="PTHR33067:SF9">
    <property type="entry name" value="RNA-DIRECTED DNA POLYMERASE"/>
    <property type="match status" value="1"/>
</dbReference>
<dbReference type="InterPro" id="IPR021109">
    <property type="entry name" value="Peptidase_aspartic_dom_sf"/>
</dbReference>
<feature type="compositionally biased region" description="Low complexity" evidence="1">
    <location>
        <begin position="162"/>
        <end position="172"/>
    </location>
</feature>
<feature type="compositionally biased region" description="Polar residues" evidence="1">
    <location>
        <begin position="148"/>
        <end position="159"/>
    </location>
</feature>
<feature type="region of interest" description="Disordered" evidence="1">
    <location>
        <begin position="122"/>
        <end position="193"/>
    </location>
</feature>
<feature type="compositionally biased region" description="Polar residues" evidence="1">
    <location>
        <begin position="182"/>
        <end position="193"/>
    </location>
</feature>
<accession>A0A151QMZ3</accession>
<name>A0A151QMZ3_CAJCA</name>
<dbReference type="CDD" id="cd00303">
    <property type="entry name" value="retropepsin_like"/>
    <property type="match status" value="1"/>
</dbReference>
<reference evidence="2" key="1">
    <citation type="journal article" date="2012" name="Nat. Biotechnol.">
        <title>Draft genome sequence of pigeonpea (Cajanus cajan), an orphan legume crop of resource-poor farmers.</title>
        <authorList>
            <person name="Varshney R.K."/>
            <person name="Chen W."/>
            <person name="Li Y."/>
            <person name="Bharti A.K."/>
            <person name="Saxena R.K."/>
            <person name="Schlueter J.A."/>
            <person name="Donoghue M.T."/>
            <person name="Azam S."/>
            <person name="Fan G."/>
            <person name="Whaley A.M."/>
            <person name="Farmer A.D."/>
            <person name="Sheridan J."/>
            <person name="Iwata A."/>
            <person name="Tuteja R."/>
            <person name="Penmetsa R.V."/>
            <person name="Wu W."/>
            <person name="Upadhyaya H.D."/>
            <person name="Yang S.P."/>
            <person name="Shah T."/>
            <person name="Saxena K.B."/>
            <person name="Michael T."/>
            <person name="McCombie W.R."/>
            <person name="Yang B."/>
            <person name="Zhang G."/>
            <person name="Yang H."/>
            <person name="Wang J."/>
            <person name="Spillane C."/>
            <person name="Cook D.R."/>
            <person name="May G.D."/>
            <person name="Xu X."/>
            <person name="Jackson S.A."/>
        </authorList>
    </citation>
    <scope>NUCLEOTIDE SEQUENCE [LARGE SCALE GENOMIC DNA]</scope>
</reference>
<dbReference type="AlphaFoldDB" id="A0A151QMZ3"/>
<keyword evidence="3" id="KW-1185">Reference proteome</keyword>
<feature type="compositionally biased region" description="Pro residues" evidence="1">
    <location>
        <begin position="270"/>
        <end position="285"/>
    </location>
</feature>
<sequence>MIDAASGGALGDMTPAEARHLIEKMASNSQQFSARNHVIMLRGINDVAVDSSSSIDRKLDTLVSLVTQLAMNQKSSSASVARVCGICTSNDHHTDLCPSLQQPSDVHAPQAYAANIYNNRPAQQQQQNLDLSSNRYNPGWRNHPNLRWGNSQQQQNKPPFQNHPSSSSYQPPQQRPPPLAPATQSAQPSTSFEPSLEELVRQMTIQNMQFQQETRASIQSLTNQMGQMATQLNQAQSQNSDKLPSQTMQNSKNVSAITLRSGKQIDIPTTTPPPPSAPVPVPIPASAPEQNDEPVVGVKNFHAGGPSSSTSSDLQPPIPLPFPPKVIPSKKMEEVDKEILETFRKVEVNIPLLDAIKQIPRYAKFLKELCTHKRKMKGNERISMGRNVSALIGKSVPHIPEKCKDPGTFCIPCIIGNNKFENAMLDLGASINVMPLSIFKSLSLGPMQPTGVVIQLANRSVAHPTGFIEDVLVWVGELIFPADFYVLDMEEGFSHGSAPIILGRPFLKIARTKIDVYASTLSMEFGDSIVHFNILDAMRHPSEDHSIFHAEILDDVVDEYAFDFHSLHDKKHYFLSDLYTSLACTESDYVSKFNFESVSVSDFHSCSKNKSDFVSDVLGAVPLDIISLESECTNHVSGSTHESDLQVEVHAMEPLVPSTVQPAPVPELKPLPENLKYAYLEDDEKLPVIISTSLDVVQEEKLLHVLKKHKKAIGWTLGDIPGINPSICMDRILLEDGAKPVR</sequence>
<dbReference type="Proteomes" id="UP000075243">
    <property type="component" value="Unassembled WGS sequence"/>
</dbReference>
<dbReference type="SUPFAM" id="SSF50630">
    <property type="entry name" value="Acid proteases"/>
    <property type="match status" value="1"/>
</dbReference>
<organism evidence="2 3">
    <name type="scientific">Cajanus cajan</name>
    <name type="common">Pigeon pea</name>
    <name type="synonym">Cajanus indicus</name>
    <dbReference type="NCBI Taxonomy" id="3821"/>
    <lineage>
        <taxon>Eukaryota</taxon>
        <taxon>Viridiplantae</taxon>
        <taxon>Streptophyta</taxon>
        <taxon>Embryophyta</taxon>
        <taxon>Tracheophyta</taxon>
        <taxon>Spermatophyta</taxon>
        <taxon>Magnoliopsida</taxon>
        <taxon>eudicotyledons</taxon>
        <taxon>Gunneridae</taxon>
        <taxon>Pentapetalae</taxon>
        <taxon>rosids</taxon>
        <taxon>fabids</taxon>
        <taxon>Fabales</taxon>
        <taxon>Fabaceae</taxon>
        <taxon>Papilionoideae</taxon>
        <taxon>50 kb inversion clade</taxon>
        <taxon>NPAAA clade</taxon>
        <taxon>indigoferoid/millettioid clade</taxon>
        <taxon>Phaseoleae</taxon>
        <taxon>Cajanus</taxon>
    </lineage>
</organism>
<dbReference type="EMBL" id="KQ485805">
    <property type="protein sequence ID" value="KYP31634.1"/>
    <property type="molecule type" value="Genomic_DNA"/>
</dbReference>
<feature type="region of interest" description="Disordered" evidence="1">
    <location>
        <begin position="232"/>
        <end position="251"/>
    </location>
</feature>
<evidence type="ECO:0000313" key="2">
    <source>
        <dbReference type="EMBL" id="KYP31634.1"/>
    </source>
</evidence>
<feature type="compositionally biased region" description="Pro residues" evidence="1">
    <location>
        <begin position="316"/>
        <end position="325"/>
    </location>
</feature>
<evidence type="ECO:0008006" key="4">
    <source>
        <dbReference type="Google" id="ProtNLM"/>
    </source>
</evidence>